<dbReference type="GO" id="GO:0000139">
    <property type="term" value="C:Golgi membrane"/>
    <property type="evidence" value="ECO:0007669"/>
    <property type="project" value="TreeGrafter"/>
</dbReference>
<name>B9W6M0_CANDC</name>
<evidence type="ECO:0000256" key="1">
    <source>
        <dbReference type="ARBA" id="ARBA00004370"/>
    </source>
</evidence>
<feature type="domain" description="RIC1 C-terminal alpha solenoid region" evidence="3">
    <location>
        <begin position="869"/>
        <end position="1026"/>
    </location>
</feature>
<dbReference type="GO" id="GO:0005829">
    <property type="term" value="C:cytosol"/>
    <property type="evidence" value="ECO:0007669"/>
    <property type="project" value="TreeGrafter"/>
</dbReference>
<evidence type="ECO:0000256" key="2">
    <source>
        <dbReference type="ARBA" id="ARBA00023136"/>
    </source>
</evidence>
<dbReference type="GeneID" id="8044273"/>
<proteinExistence type="predicted"/>
<evidence type="ECO:0000313" key="6">
    <source>
        <dbReference type="Proteomes" id="UP000002605"/>
    </source>
</evidence>
<dbReference type="GO" id="GO:0042147">
    <property type="term" value="P:retrograde transport, endosome to Golgi"/>
    <property type="evidence" value="ECO:0007669"/>
    <property type="project" value="TreeGrafter"/>
</dbReference>
<dbReference type="Proteomes" id="UP000002605">
    <property type="component" value="Chromosome 1"/>
</dbReference>
<dbReference type="PANTHER" id="PTHR22746:SF10">
    <property type="entry name" value="GUANINE NUCLEOTIDE EXCHANGE FACTOR SUBUNIT RIC1"/>
    <property type="match status" value="1"/>
</dbReference>
<gene>
    <name evidence="4" type="ordered locus">Cd36_00620</name>
    <name evidence="5" type="ORF">CD36_00620</name>
</gene>
<dbReference type="VEuPathDB" id="FungiDB:CD36_00620"/>
<dbReference type="GO" id="GO:0034066">
    <property type="term" value="C:Ric1-Rgp1 guanyl-nucleotide exchange factor complex"/>
    <property type="evidence" value="ECO:0007669"/>
    <property type="project" value="InterPro"/>
</dbReference>
<dbReference type="InterPro" id="IPR009771">
    <property type="entry name" value="RIC1_C"/>
</dbReference>
<keyword evidence="6" id="KW-1185">Reference proteome</keyword>
<dbReference type="KEGG" id="cdu:CD36_00620"/>
<dbReference type="CGD" id="CAL0000162672">
    <property type="gene designation" value="Cd36_00620"/>
</dbReference>
<dbReference type="OrthoDB" id="67540at2759"/>
<dbReference type="Pfam" id="PF07064">
    <property type="entry name" value="RIC1"/>
    <property type="match status" value="1"/>
</dbReference>
<dbReference type="RefSeq" id="XP_002416741.1">
    <property type="nucleotide sequence ID" value="XM_002416696.1"/>
</dbReference>
<dbReference type="GO" id="GO:0006886">
    <property type="term" value="P:intracellular protein transport"/>
    <property type="evidence" value="ECO:0007669"/>
    <property type="project" value="InterPro"/>
</dbReference>
<dbReference type="AlphaFoldDB" id="B9W6M0"/>
<dbReference type="PANTHER" id="PTHR22746">
    <property type="entry name" value="RAB6A-GEF COMPLEX PARTNER PROTEIN 1"/>
    <property type="match status" value="1"/>
</dbReference>
<evidence type="ECO:0000313" key="4">
    <source>
        <dbReference type="CGD" id="CAL0000162672"/>
    </source>
</evidence>
<reference evidence="5 6" key="1">
    <citation type="journal article" date="2009" name="Genome Res.">
        <title>Comparative genomics of the fungal pathogens Candida dubliniensis and Candida albicans.</title>
        <authorList>
            <person name="Jackson A.P."/>
            <person name="Gamble J.A."/>
            <person name="Yeomans T."/>
            <person name="Moran G.P."/>
            <person name="Saunders D."/>
            <person name="Harris D."/>
            <person name="Aslett M."/>
            <person name="Barrell J.F."/>
            <person name="Butler G."/>
            <person name="Citiulo F."/>
            <person name="Coleman D.C."/>
            <person name="de Groot P.W.J."/>
            <person name="Goodwin T.J."/>
            <person name="Quail M.A."/>
            <person name="McQuillan J."/>
            <person name="Munro C.A."/>
            <person name="Pain A."/>
            <person name="Poulter R.T."/>
            <person name="Rajandream M.A."/>
            <person name="Renauld H."/>
            <person name="Spiering M.J."/>
            <person name="Tivey A."/>
            <person name="Gow N.A.R."/>
            <person name="Barrell B."/>
            <person name="Sullivan D.J."/>
            <person name="Berriman M."/>
        </authorList>
    </citation>
    <scope>NUCLEOTIDE SEQUENCE [LARGE SCALE GENOMIC DNA]</scope>
    <source>
        <strain evidence="6">CD36 / ATCC MYA-646 / CBS 7987 / NCPF 3949 / NRRL Y-17841</strain>
    </source>
</reference>
<comment type="subcellular location">
    <subcellularLocation>
        <location evidence="1">Membrane</location>
    </subcellularLocation>
</comment>
<dbReference type="EMBL" id="FM992688">
    <property type="protein sequence ID" value="CAX44325.1"/>
    <property type="molecule type" value="Genomic_DNA"/>
</dbReference>
<organism evidence="5 6">
    <name type="scientific">Candida dubliniensis (strain CD36 / ATCC MYA-646 / CBS 7987 / NCPF 3949 / NRRL Y-17841)</name>
    <name type="common">Yeast</name>
    <dbReference type="NCBI Taxonomy" id="573826"/>
    <lineage>
        <taxon>Eukaryota</taxon>
        <taxon>Fungi</taxon>
        <taxon>Dikarya</taxon>
        <taxon>Ascomycota</taxon>
        <taxon>Saccharomycotina</taxon>
        <taxon>Pichiomycetes</taxon>
        <taxon>Debaryomycetaceae</taxon>
        <taxon>Candida/Lodderomyces clade</taxon>
        <taxon>Candida</taxon>
    </lineage>
</organism>
<evidence type="ECO:0000259" key="3">
    <source>
        <dbReference type="Pfam" id="PF07064"/>
    </source>
</evidence>
<evidence type="ECO:0000313" key="5">
    <source>
        <dbReference type="EMBL" id="CAX44325.1"/>
    </source>
</evidence>
<protein>
    <recommendedName>
        <fullName evidence="3">RIC1 C-terminal alpha solenoid region domain-containing protein</fullName>
    </recommendedName>
</protein>
<dbReference type="eggNOG" id="KOG2006">
    <property type="taxonomic scope" value="Eukaryota"/>
</dbReference>
<sequence length="1028" mass="119789">MVWVNGCPKFSIDIPINEDIIDIAHIYHTPLLTVLTKSGVFVFHQHTLLPLASHVRNTQSIETNGYNVQMKTKHVSVNTAKLQKLSIVNLFIQSENNFLIIYQISINYSGSLYEIHNKNDELIQNGLPLSSTSSGLFSVTDFFKSATKSIIHGTEEVSVNLENIENINNGTIEDEIGGFEIEPIKLSIFKILKIGIGLQDFWLQENSHTLYIFNNQDEKTPDNEDDFFQVINVLNFKNKLFSLSEFTWYDSNSRIKYITYNEYFNYFIFVNKKNEIWIMYLENNQDMGYKIGTGDIDNISFNPQCNLLIAKENNNNNNNNNTSGNSTLNTYMLKKKSLQFLKNLNLNGEIKWSPCGQFFTLLEESGSWKLLSKFGSISFDSQEILNEFDESNDANREFLKAKTIVISENASILYVVTDKKIFYTPLMRSNGGLLYDHEYISVIQSDKRLLRFPILAKYKKIILNRGYFNGKINKNRNLNNQIGELCLDKNRHNQLSISFGDYLAISTPYSQGDSIYHILWFNFKNFFAESLNIIHHFWFQDFLIVVNRRSRHTFEENEDEENEDNGDYLVDEFMVLDASKTKYGMGGEEISFTSDSLMWKYDFKSTFIDINLSEPTKGKGQVVILTSDHRLIVLDLSTNRLIKSDTDIKHYKIFISVNKTVNLSSINTKIELNEVVQTSMINNRHFLFLLSTGDIYLLKNQQSRTTSIRTNPVESMKPSNIYDLVKLHSNIEFFKFKTIKFENEIEFIYLFNGQEILVYEVSELIEKSYDNNNNNNNDNNDNGSINKPEDVLEFEEEMGKLLPICIHTDGMQPFEFDAIFNHKSLDLIGLNTLAINKPKSGGLFIRNTISRKLILNNFIEFDLLHKGDLESSFKKYANFQNFHYCLELLLFKHLTNDDYLPLKRLFQLIEFTENSEGIYINCLRKIEIGYWHRFFNALETTPEKFMKRLIAIDNVELCYNYLIIYLNYKNEGDTETDELNDHDKQVILKIIKMLESSSKWDWCFELCRFIKILEPSGDFLRQVKKELE</sequence>
<dbReference type="HOGENOM" id="CLU_288047_0_0_1"/>
<dbReference type="InterPro" id="IPR040096">
    <property type="entry name" value="Ric1"/>
</dbReference>
<keyword evidence="2" id="KW-0472">Membrane</keyword>
<accession>B9W6M0</accession>